<evidence type="ECO:0000259" key="2">
    <source>
        <dbReference type="Pfam" id="PF13400"/>
    </source>
</evidence>
<keyword evidence="1" id="KW-1133">Transmembrane helix</keyword>
<evidence type="ECO:0000313" key="3">
    <source>
        <dbReference type="EMBL" id="GAH14300.1"/>
    </source>
</evidence>
<keyword evidence="1" id="KW-0812">Transmembrane</keyword>
<reference evidence="3" key="1">
    <citation type="journal article" date="2014" name="Front. Microbiol.">
        <title>High frequency of phylogenetically diverse reductive dehalogenase-homologous genes in deep subseafloor sedimentary metagenomes.</title>
        <authorList>
            <person name="Kawai M."/>
            <person name="Futagami T."/>
            <person name="Toyoda A."/>
            <person name="Takaki Y."/>
            <person name="Nishi S."/>
            <person name="Hori S."/>
            <person name="Arai W."/>
            <person name="Tsubouchi T."/>
            <person name="Morono Y."/>
            <person name="Uchiyama I."/>
            <person name="Ito T."/>
            <person name="Fujiyama A."/>
            <person name="Inagaki F."/>
            <person name="Takami H."/>
        </authorList>
    </citation>
    <scope>NUCLEOTIDE SEQUENCE</scope>
    <source>
        <strain evidence="3">Expedition CK06-06</strain>
    </source>
</reference>
<dbReference type="Pfam" id="PF13400">
    <property type="entry name" value="Tad"/>
    <property type="match status" value="1"/>
</dbReference>
<name>X1E1I5_9ZZZZ</name>
<protein>
    <recommendedName>
        <fullName evidence="2">Putative Flp pilus-assembly TadG-like N-terminal domain-containing protein</fullName>
    </recommendedName>
</protein>
<dbReference type="AlphaFoldDB" id="X1E1I5"/>
<dbReference type="InterPro" id="IPR028087">
    <property type="entry name" value="Tad_N"/>
</dbReference>
<proteinExistence type="predicted"/>
<feature type="transmembrane region" description="Helical" evidence="1">
    <location>
        <begin position="23"/>
        <end position="44"/>
    </location>
</feature>
<keyword evidence="1" id="KW-0472">Membrane</keyword>
<evidence type="ECO:0000256" key="1">
    <source>
        <dbReference type="SAM" id="Phobius"/>
    </source>
</evidence>
<dbReference type="EMBL" id="BART01032746">
    <property type="protein sequence ID" value="GAH14300.1"/>
    <property type="molecule type" value="Genomic_DNA"/>
</dbReference>
<feature type="domain" description="Putative Flp pilus-assembly TadG-like N-terminal" evidence="2">
    <location>
        <begin position="23"/>
        <end position="56"/>
    </location>
</feature>
<gene>
    <name evidence="3" type="ORF">S01H4_56505</name>
</gene>
<sequence length="160" mass="18170">MQIHGWGGIVTGRFNFNFYSSKGSVLIVTAMMLPIFILVIGMVVDIGRAMVFKEELNKACMIAAEESSRCIDIGSAQNFGINKLASNYPDIIYEYFNKNYEKKDYASINYLNYNVIESTGNPKYIEVTCEAKVRCFFLKIVGINDILVHCRALGRLRRIK</sequence>
<accession>X1E1I5</accession>
<organism evidence="3">
    <name type="scientific">marine sediment metagenome</name>
    <dbReference type="NCBI Taxonomy" id="412755"/>
    <lineage>
        <taxon>unclassified sequences</taxon>
        <taxon>metagenomes</taxon>
        <taxon>ecological metagenomes</taxon>
    </lineage>
</organism>
<comment type="caution">
    <text evidence="3">The sequence shown here is derived from an EMBL/GenBank/DDBJ whole genome shotgun (WGS) entry which is preliminary data.</text>
</comment>